<feature type="compositionally biased region" description="Basic and acidic residues" evidence="2">
    <location>
        <begin position="8"/>
        <end position="18"/>
    </location>
</feature>
<feature type="region of interest" description="Disordered" evidence="2">
    <location>
        <begin position="1"/>
        <end position="30"/>
    </location>
</feature>
<evidence type="ECO:0000313" key="4">
    <source>
        <dbReference type="Proteomes" id="UP001480595"/>
    </source>
</evidence>
<evidence type="ECO:0000256" key="2">
    <source>
        <dbReference type="SAM" id="MobiDB-lite"/>
    </source>
</evidence>
<comment type="caution">
    <text evidence="3">The sequence shown here is derived from an EMBL/GenBank/DDBJ whole genome shotgun (WGS) entry which is preliminary data.</text>
</comment>
<dbReference type="Gene3D" id="3.20.20.120">
    <property type="entry name" value="Enolase-like C-terminal domain"/>
    <property type="match status" value="1"/>
</dbReference>
<gene>
    <name evidence="3" type="ORF">PG994_005342</name>
</gene>
<evidence type="ECO:0000313" key="3">
    <source>
        <dbReference type="EMBL" id="KAK8068726.1"/>
    </source>
</evidence>
<dbReference type="Proteomes" id="UP001480595">
    <property type="component" value="Unassembled WGS sequence"/>
</dbReference>
<reference evidence="3 4" key="1">
    <citation type="submission" date="2023-01" db="EMBL/GenBank/DDBJ databases">
        <title>Analysis of 21 Apiospora genomes using comparative genomics revels a genus with tremendous synthesis potential of carbohydrate active enzymes and secondary metabolites.</title>
        <authorList>
            <person name="Sorensen T."/>
        </authorList>
    </citation>
    <scope>NUCLEOTIDE SEQUENCE [LARGE SCALE GENOMIC DNA]</scope>
    <source>
        <strain evidence="3 4">CBS 135458</strain>
    </source>
</reference>
<dbReference type="InterPro" id="IPR036849">
    <property type="entry name" value="Enolase-like_C_sf"/>
</dbReference>
<organism evidence="3 4">
    <name type="scientific">Apiospora phragmitis</name>
    <dbReference type="NCBI Taxonomy" id="2905665"/>
    <lineage>
        <taxon>Eukaryota</taxon>
        <taxon>Fungi</taxon>
        <taxon>Dikarya</taxon>
        <taxon>Ascomycota</taxon>
        <taxon>Pezizomycotina</taxon>
        <taxon>Sordariomycetes</taxon>
        <taxon>Xylariomycetidae</taxon>
        <taxon>Amphisphaeriales</taxon>
        <taxon>Apiosporaceae</taxon>
        <taxon>Apiospora</taxon>
    </lineage>
</organism>
<name>A0ABR1VBZ7_9PEZI</name>
<dbReference type="GeneID" id="92089814"/>
<dbReference type="EMBL" id="JAQQWL010000006">
    <property type="protein sequence ID" value="KAK8068726.1"/>
    <property type="molecule type" value="Genomic_DNA"/>
</dbReference>
<dbReference type="InterPro" id="IPR029017">
    <property type="entry name" value="Enolase-like_N"/>
</dbReference>
<keyword evidence="4" id="KW-1185">Reference proteome</keyword>
<evidence type="ECO:0000256" key="1">
    <source>
        <dbReference type="ARBA" id="ARBA00001946"/>
    </source>
</evidence>
<protein>
    <recommendedName>
        <fullName evidence="5">Enolase C-terminal domain-containing protein</fullName>
    </recommendedName>
</protein>
<dbReference type="RefSeq" id="XP_066716020.1">
    <property type="nucleotide sequence ID" value="XM_066856751.1"/>
</dbReference>
<evidence type="ECO:0008006" key="5">
    <source>
        <dbReference type="Google" id="ProtNLM"/>
    </source>
</evidence>
<accession>A0ABR1VBZ7</accession>
<sequence length="81" mass="8772">MPLLSSVDVHENLQGRRGDGRRRRDGHGDNIFSPFAANSDLLQWGSTAGRLVVPAMPGLGVELDRERLARLHQPASISTAA</sequence>
<dbReference type="Gene3D" id="3.30.390.10">
    <property type="entry name" value="Enolase-like, N-terminal domain"/>
    <property type="match status" value="1"/>
</dbReference>
<comment type="cofactor">
    <cofactor evidence="1">
        <name>Mg(2+)</name>
        <dbReference type="ChEBI" id="CHEBI:18420"/>
    </cofactor>
</comment>
<proteinExistence type="predicted"/>